<dbReference type="Proteomes" id="UP000242258">
    <property type="component" value="Unassembled WGS sequence"/>
</dbReference>
<organism evidence="1 2">
    <name type="scientific">Rheinheimera salexigens</name>
    <dbReference type="NCBI Taxonomy" id="1628148"/>
    <lineage>
        <taxon>Bacteria</taxon>
        <taxon>Pseudomonadati</taxon>
        <taxon>Pseudomonadota</taxon>
        <taxon>Gammaproteobacteria</taxon>
        <taxon>Chromatiales</taxon>
        <taxon>Chromatiaceae</taxon>
        <taxon>Rheinheimera</taxon>
    </lineage>
</organism>
<dbReference type="OrthoDB" id="3621556at2"/>
<keyword evidence="2" id="KW-1185">Reference proteome</keyword>
<name>A0A1E7Q755_9GAMM</name>
<accession>A0A1E7Q755</accession>
<sequence>MKKFTSNKDFNVYIKQLCKAGCTFIHGKKHSKLLAPSGKRVVVPSSPSDKRALDNFKRDIRRYCATEAV</sequence>
<evidence type="ECO:0008006" key="3">
    <source>
        <dbReference type="Google" id="ProtNLM"/>
    </source>
</evidence>
<dbReference type="AlphaFoldDB" id="A0A1E7Q755"/>
<dbReference type="EMBL" id="MKEK01000001">
    <property type="protein sequence ID" value="OEY70022.1"/>
    <property type="molecule type" value="Genomic_DNA"/>
</dbReference>
<comment type="caution">
    <text evidence="1">The sequence shown here is derived from an EMBL/GenBank/DDBJ whole genome shotgun (WGS) entry which is preliminary data.</text>
</comment>
<protein>
    <recommendedName>
        <fullName evidence="3">Addiction module toxin, HicA family</fullName>
    </recommendedName>
</protein>
<evidence type="ECO:0000313" key="1">
    <source>
        <dbReference type="EMBL" id="OEY70022.1"/>
    </source>
</evidence>
<reference evidence="2" key="1">
    <citation type="submission" date="2016-09" db="EMBL/GenBank/DDBJ databases">
        <authorList>
            <person name="Wan X."/>
            <person name="Hou S."/>
        </authorList>
    </citation>
    <scope>NUCLEOTIDE SEQUENCE [LARGE SCALE GENOMIC DNA]</scope>
    <source>
        <strain evidence="2">KH87</strain>
    </source>
</reference>
<dbReference type="STRING" id="1628148.BI198_10925"/>
<proteinExistence type="predicted"/>
<gene>
    <name evidence="1" type="ORF">BI198_10925</name>
</gene>
<dbReference type="RefSeq" id="WP_070049591.1">
    <property type="nucleotide sequence ID" value="NZ_CBCSDO010000007.1"/>
</dbReference>
<evidence type="ECO:0000313" key="2">
    <source>
        <dbReference type="Proteomes" id="UP000242258"/>
    </source>
</evidence>